<evidence type="ECO:0000313" key="3">
    <source>
        <dbReference type="EMBL" id="RLN04091.1"/>
    </source>
</evidence>
<keyword evidence="4" id="KW-1185">Reference proteome</keyword>
<sequence>MLKLIFSQEIEENELEEDMEAHAFAATTDPMVNYKEDWIIDSGCSNHVTSDNKKLEDVADYKGMRVVLMANNSRLSISHVGKAVVPRYGAQQLQLEKVYDVPDLKKNLLSVPRLTVEGKYVLFGPEGVAIFRKLKVIGTPIMEGRRRQSVYVLSAESAYVDKARRNETGDLWHARLGHVNYSKMKEIIQK</sequence>
<dbReference type="Pfam" id="PF13976">
    <property type="entry name" value="gag_pre-integrs"/>
    <property type="match status" value="1"/>
</dbReference>
<dbReference type="OrthoDB" id="696923at2759"/>
<dbReference type="InterPro" id="IPR025724">
    <property type="entry name" value="GAG-pre-integrase_dom"/>
</dbReference>
<dbReference type="Pfam" id="PF22936">
    <property type="entry name" value="Pol_BBD"/>
    <property type="match status" value="1"/>
</dbReference>
<feature type="domain" description="Retrovirus-related Pol polyprotein from transposon TNT 1-94-like beta-barrel" evidence="2">
    <location>
        <begin position="38"/>
        <end position="118"/>
    </location>
</feature>
<dbReference type="InterPro" id="IPR054722">
    <property type="entry name" value="PolX-like_BBD"/>
</dbReference>
<organism evidence="3 4">
    <name type="scientific">Panicum miliaceum</name>
    <name type="common">Proso millet</name>
    <name type="synonym">Broomcorn millet</name>
    <dbReference type="NCBI Taxonomy" id="4540"/>
    <lineage>
        <taxon>Eukaryota</taxon>
        <taxon>Viridiplantae</taxon>
        <taxon>Streptophyta</taxon>
        <taxon>Embryophyta</taxon>
        <taxon>Tracheophyta</taxon>
        <taxon>Spermatophyta</taxon>
        <taxon>Magnoliopsida</taxon>
        <taxon>Liliopsida</taxon>
        <taxon>Poales</taxon>
        <taxon>Poaceae</taxon>
        <taxon>PACMAD clade</taxon>
        <taxon>Panicoideae</taxon>
        <taxon>Panicodae</taxon>
        <taxon>Paniceae</taxon>
        <taxon>Panicinae</taxon>
        <taxon>Panicum</taxon>
        <taxon>Panicum sect. Panicum</taxon>
    </lineage>
</organism>
<proteinExistence type="predicted"/>
<protein>
    <recommendedName>
        <fullName evidence="5">GAG-pre-integrase domain-containing protein</fullName>
    </recommendedName>
</protein>
<gene>
    <name evidence="3" type="ORF">C2845_PM13G22800</name>
</gene>
<evidence type="ECO:0000313" key="4">
    <source>
        <dbReference type="Proteomes" id="UP000275267"/>
    </source>
</evidence>
<dbReference type="Proteomes" id="UP000275267">
    <property type="component" value="Unassembled WGS sequence"/>
</dbReference>
<reference evidence="4" key="1">
    <citation type="journal article" date="2019" name="Nat. Commun.">
        <title>The genome of broomcorn millet.</title>
        <authorList>
            <person name="Zou C."/>
            <person name="Miki D."/>
            <person name="Li D."/>
            <person name="Tang Q."/>
            <person name="Xiao L."/>
            <person name="Rajput S."/>
            <person name="Deng P."/>
            <person name="Jia W."/>
            <person name="Huang R."/>
            <person name="Zhang M."/>
            <person name="Sun Y."/>
            <person name="Hu J."/>
            <person name="Fu X."/>
            <person name="Schnable P.S."/>
            <person name="Li F."/>
            <person name="Zhang H."/>
            <person name="Feng B."/>
            <person name="Zhu X."/>
            <person name="Liu R."/>
            <person name="Schnable J.C."/>
            <person name="Zhu J.-K."/>
            <person name="Zhang H."/>
        </authorList>
    </citation>
    <scope>NUCLEOTIDE SEQUENCE [LARGE SCALE GENOMIC DNA]</scope>
</reference>
<feature type="domain" description="GAG-pre-integrase" evidence="1">
    <location>
        <begin position="162"/>
        <end position="189"/>
    </location>
</feature>
<dbReference type="EMBL" id="PQIB02000008">
    <property type="protein sequence ID" value="RLN04091.1"/>
    <property type="molecule type" value="Genomic_DNA"/>
</dbReference>
<evidence type="ECO:0000259" key="1">
    <source>
        <dbReference type="Pfam" id="PF13976"/>
    </source>
</evidence>
<evidence type="ECO:0008006" key="5">
    <source>
        <dbReference type="Google" id="ProtNLM"/>
    </source>
</evidence>
<comment type="caution">
    <text evidence="3">The sequence shown here is derived from an EMBL/GenBank/DDBJ whole genome shotgun (WGS) entry which is preliminary data.</text>
</comment>
<dbReference type="AlphaFoldDB" id="A0A3L6RJD0"/>
<accession>A0A3L6RJD0</accession>
<evidence type="ECO:0000259" key="2">
    <source>
        <dbReference type="Pfam" id="PF22936"/>
    </source>
</evidence>
<dbReference type="STRING" id="4540.A0A3L6RJD0"/>
<name>A0A3L6RJD0_PANMI</name>